<proteinExistence type="predicted"/>
<dbReference type="Proteomes" id="UP000193309">
    <property type="component" value="Unassembled WGS sequence"/>
</dbReference>
<gene>
    <name evidence="2" type="ORF">SAMN06295981_1814</name>
</gene>
<feature type="region of interest" description="Disordered" evidence="1">
    <location>
        <begin position="76"/>
        <end position="122"/>
    </location>
</feature>
<name>A0A1X7JQ38_9CORY</name>
<evidence type="ECO:0000313" key="2">
    <source>
        <dbReference type="EMBL" id="SMG30030.1"/>
    </source>
</evidence>
<feature type="compositionally biased region" description="Basic and acidic residues" evidence="1">
    <location>
        <begin position="83"/>
        <end position="101"/>
    </location>
</feature>
<sequence length="122" mass="13472">MTLTANVSPHRRLPGHAAELRLDGRPFLLAWDTPLAITGDRDAEIRGYWDRLAEGAEIVMPLETAPLDVQHRRLTTPSSVPVRHRELDGVEHPEAEQRLAEGELIDPQASESDVEAGGRSLP</sequence>
<dbReference type="AlphaFoldDB" id="A0A1X7JQ38"/>
<protein>
    <submittedName>
        <fullName evidence="2">Uncharacterized protein</fullName>
    </submittedName>
</protein>
<accession>A0A1X7JQ38</accession>
<organism evidence="2 3">
    <name type="scientific">Corynebacterium pollutisoli</name>
    <dbReference type="NCBI Taxonomy" id="1610489"/>
    <lineage>
        <taxon>Bacteria</taxon>
        <taxon>Bacillati</taxon>
        <taxon>Actinomycetota</taxon>
        <taxon>Actinomycetes</taxon>
        <taxon>Mycobacteriales</taxon>
        <taxon>Corynebacteriaceae</taxon>
        <taxon>Corynebacterium</taxon>
    </lineage>
</organism>
<reference evidence="3" key="1">
    <citation type="submission" date="2017-04" db="EMBL/GenBank/DDBJ databases">
        <authorList>
            <person name="Varghese N."/>
            <person name="Submissions S."/>
        </authorList>
    </citation>
    <scope>NUCLEOTIDE SEQUENCE [LARGE SCALE GENOMIC DNA]</scope>
    <source>
        <strain evidence="3">VDS</strain>
    </source>
</reference>
<evidence type="ECO:0000313" key="3">
    <source>
        <dbReference type="Proteomes" id="UP000193309"/>
    </source>
</evidence>
<dbReference type="STRING" id="1610489.SAMN06295981_1814"/>
<keyword evidence="3" id="KW-1185">Reference proteome</keyword>
<dbReference type="EMBL" id="FXAR01000006">
    <property type="protein sequence ID" value="SMG30030.1"/>
    <property type="molecule type" value="Genomic_DNA"/>
</dbReference>
<evidence type="ECO:0000256" key="1">
    <source>
        <dbReference type="SAM" id="MobiDB-lite"/>
    </source>
</evidence>